<accession>A0A5M8FF29</accession>
<sequence>MTVPVRLLNRTLQSLLLIVWLVPLGAFAQSGLQPLPLVKLGTCPSGYSTSGEYCVPGKQARFALEKRGNCPSGYFTSGAYCVAGSNGRVAIPRVGSCPPGWSTSGNYCLRR</sequence>
<keyword evidence="2" id="KW-1185">Reference proteome</keyword>
<evidence type="ECO:0000313" key="1">
    <source>
        <dbReference type="EMBL" id="KAA6182520.1"/>
    </source>
</evidence>
<dbReference type="EMBL" id="VWXX01000045">
    <property type="protein sequence ID" value="KAA6182520.1"/>
    <property type="molecule type" value="Genomic_DNA"/>
</dbReference>
<evidence type="ECO:0000313" key="2">
    <source>
        <dbReference type="Proteomes" id="UP000322981"/>
    </source>
</evidence>
<protein>
    <submittedName>
        <fullName evidence="1">Uncharacterized protein</fullName>
    </submittedName>
</protein>
<organism evidence="1 2">
    <name type="scientific">Thiohalocapsa marina</name>
    <dbReference type="NCBI Taxonomy" id="424902"/>
    <lineage>
        <taxon>Bacteria</taxon>
        <taxon>Pseudomonadati</taxon>
        <taxon>Pseudomonadota</taxon>
        <taxon>Gammaproteobacteria</taxon>
        <taxon>Chromatiales</taxon>
        <taxon>Chromatiaceae</taxon>
        <taxon>Thiohalocapsa</taxon>
    </lineage>
</organism>
<dbReference type="RefSeq" id="WP_150094751.1">
    <property type="nucleotide sequence ID" value="NZ_JBFUOH010000064.1"/>
</dbReference>
<name>A0A5M8FF29_9GAMM</name>
<gene>
    <name evidence="1" type="ORF">F2Q65_17780</name>
</gene>
<proteinExistence type="predicted"/>
<comment type="caution">
    <text evidence="1">The sequence shown here is derived from an EMBL/GenBank/DDBJ whole genome shotgun (WGS) entry which is preliminary data.</text>
</comment>
<reference evidence="1 2" key="1">
    <citation type="submission" date="2019-09" db="EMBL/GenBank/DDBJ databases">
        <title>Whole-genome sequence of the purple sulfur bacterium Thiohalocapsa marina DSM 19078.</title>
        <authorList>
            <person name="Kyndt J.A."/>
            <person name="Meyer T.E."/>
        </authorList>
    </citation>
    <scope>NUCLEOTIDE SEQUENCE [LARGE SCALE GENOMIC DNA]</scope>
    <source>
        <strain evidence="1 2">DSM 19078</strain>
    </source>
</reference>
<dbReference type="AlphaFoldDB" id="A0A5M8FF29"/>
<dbReference type="OrthoDB" id="5769323at2"/>
<dbReference type="Proteomes" id="UP000322981">
    <property type="component" value="Unassembled WGS sequence"/>
</dbReference>